<sequence length="152" mass="17366">MKMTSKAKLHRLLYVHMPPTVLLVLCTVMCPCVMAIPVPVTLLTETMKRIDVSDLHGKLIPVDLLLMLVLIYFGKRLREHSKKVKWERKYRKRPFFDPAEHQCVYFTYPVPGSKPSFRPSSATMGSEPGTKCTIEEITADSLHAYEHLPSLP</sequence>
<feature type="transmembrane region" description="Helical" evidence="1">
    <location>
        <begin position="59"/>
        <end position="75"/>
    </location>
</feature>
<dbReference type="RefSeq" id="XP_022083192.1">
    <property type="nucleotide sequence ID" value="XM_022227500.1"/>
</dbReference>
<name>A0A8B7XSL3_ACAPL</name>
<dbReference type="GeneID" id="110975219"/>
<evidence type="ECO:0000313" key="3">
    <source>
        <dbReference type="RefSeq" id="XP_022083192.1"/>
    </source>
</evidence>
<gene>
    <name evidence="3" type="primary">LOC110975219</name>
</gene>
<accession>A0A8B7XSL3</accession>
<keyword evidence="1" id="KW-0472">Membrane</keyword>
<protein>
    <submittedName>
        <fullName evidence="3">Uncharacterized protein LOC110975219</fullName>
    </submittedName>
</protein>
<proteinExistence type="predicted"/>
<evidence type="ECO:0000256" key="1">
    <source>
        <dbReference type="SAM" id="Phobius"/>
    </source>
</evidence>
<dbReference type="Proteomes" id="UP000694845">
    <property type="component" value="Unplaced"/>
</dbReference>
<dbReference type="KEGG" id="aplc:110975219"/>
<organism evidence="2 3">
    <name type="scientific">Acanthaster planci</name>
    <name type="common">Crown-of-thorns starfish</name>
    <dbReference type="NCBI Taxonomy" id="133434"/>
    <lineage>
        <taxon>Eukaryota</taxon>
        <taxon>Metazoa</taxon>
        <taxon>Echinodermata</taxon>
        <taxon>Eleutherozoa</taxon>
        <taxon>Asterozoa</taxon>
        <taxon>Asteroidea</taxon>
        <taxon>Valvatacea</taxon>
        <taxon>Valvatida</taxon>
        <taxon>Acanthasteridae</taxon>
        <taxon>Acanthaster</taxon>
    </lineage>
</organism>
<dbReference type="OMA" id="HEYEHIP"/>
<keyword evidence="1" id="KW-0812">Transmembrane</keyword>
<reference evidence="3" key="1">
    <citation type="submission" date="2025-08" db="UniProtKB">
        <authorList>
            <consortium name="RefSeq"/>
        </authorList>
    </citation>
    <scope>IDENTIFICATION</scope>
</reference>
<dbReference type="AlphaFoldDB" id="A0A8B7XSL3"/>
<evidence type="ECO:0000313" key="2">
    <source>
        <dbReference type="Proteomes" id="UP000694845"/>
    </source>
</evidence>
<keyword evidence="1" id="KW-1133">Transmembrane helix</keyword>
<keyword evidence="2" id="KW-1185">Reference proteome</keyword>
<dbReference type="OrthoDB" id="10457706at2759"/>